<dbReference type="Proteomes" id="UP000823629">
    <property type="component" value="Unassembled WGS sequence"/>
</dbReference>
<comment type="caution">
    <text evidence="1">The sequence shown here is derived from an EMBL/GenBank/DDBJ whole genome shotgun (WGS) entry which is preliminary data.</text>
</comment>
<dbReference type="Gene3D" id="3.30.1360.170">
    <property type="match status" value="1"/>
</dbReference>
<dbReference type="PANTHER" id="PTHR34934">
    <property type="entry name" value="FLAVIN-DEPENDENT THYMIDYLATE SYNTHASE"/>
    <property type="match status" value="1"/>
</dbReference>
<accession>A0A9D9D5N9</accession>
<protein>
    <submittedName>
        <fullName evidence="1">FAD-dependent thymidylate synthase</fullName>
    </submittedName>
</protein>
<dbReference type="Pfam" id="PF02511">
    <property type="entry name" value="Thy1"/>
    <property type="match status" value="1"/>
</dbReference>
<reference evidence="1" key="1">
    <citation type="submission" date="2020-10" db="EMBL/GenBank/DDBJ databases">
        <authorList>
            <person name="Gilroy R."/>
        </authorList>
    </citation>
    <scope>NUCLEOTIDE SEQUENCE</scope>
    <source>
        <strain evidence="1">1748</strain>
    </source>
</reference>
<organism evidence="1 2">
    <name type="scientific">Candidatus Scatoplasma merdavium</name>
    <dbReference type="NCBI Taxonomy" id="2840932"/>
    <lineage>
        <taxon>Bacteria</taxon>
        <taxon>Bacillati</taxon>
        <taxon>Bacillota</taxon>
        <taxon>Bacilli</taxon>
        <taxon>Bacillales</taxon>
        <taxon>Candidatus Scatoplasma</taxon>
    </lineage>
</organism>
<dbReference type="GO" id="GO:0050797">
    <property type="term" value="F:thymidylate synthase (FAD) activity"/>
    <property type="evidence" value="ECO:0007669"/>
    <property type="project" value="InterPro"/>
</dbReference>
<gene>
    <name evidence="1" type="ORF">IAC78_00475</name>
</gene>
<dbReference type="InterPro" id="IPR036098">
    <property type="entry name" value="Thymidylate_synthase_ThyX_sf"/>
</dbReference>
<dbReference type="AlphaFoldDB" id="A0A9D9D5N9"/>
<evidence type="ECO:0000313" key="2">
    <source>
        <dbReference type="Proteomes" id="UP000823629"/>
    </source>
</evidence>
<dbReference type="PROSITE" id="PS51331">
    <property type="entry name" value="THYX"/>
    <property type="match status" value="1"/>
</dbReference>
<dbReference type="EMBL" id="JADING010000011">
    <property type="protein sequence ID" value="MBO8413945.1"/>
    <property type="molecule type" value="Genomic_DNA"/>
</dbReference>
<proteinExistence type="predicted"/>
<dbReference type="GO" id="GO:0006231">
    <property type="term" value="P:dTMP biosynthetic process"/>
    <property type="evidence" value="ECO:0007669"/>
    <property type="project" value="InterPro"/>
</dbReference>
<name>A0A9D9D5N9_9BACL</name>
<dbReference type="SUPFAM" id="SSF69796">
    <property type="entry name" value="Thymidylate synthase-complementing protein Thy1"/>
    <property type="match status" value="1"/>
</dbReference>
<dbReference type="GO" id="GO:0070402">
    <property type="term" value="F:NADPH binding"/>
    <property type="evidence" value="ECO:0007669"/>
    <property type="project" value="TreeGrafter"/>
</dbReference>
<dbReference type="PANTHER" id="PTHR34934:SF1">
    <property type="entry name" value="FLAVIN-DEPENDENT THYMIDYLATE SYNTHASE"/>
    <property type="match status" value="1"/>
</dbReference>
<dbReference type="CDD" id="cd20175">
    <property type="entry name" value="ThyX"/>
    <property type="match status" value="1"/>
</dbReference>
<sequence length="292" mass="33635">MKYIKPSVELIERGDFFSEVALIAHNCYQVQTGKDDEGFIKRLIQAKHYAMIEHYRFAYKISESLYFELVRLNNRFIELVACQGAYFASTSLRVFLEMKDSGSIPEAVLKLVSNLDKPLQSLLGLDLLASDDALLLSEKEIDQLPITAYQILKYVTVRIVTDRGVTHELVRHRLCSFAQESTRYCNYSKNKFGNELTFIEPLDYSSNKDIYDEVFSKIEQDYLLLTNKRNVAPEFARSILPNKIKATIVVTANIDEWKNIFNLRLAAAAHPDMRQVMLLVLDEFNKNGLLKQ</sequence>
<evidence type="ECO:0000313" key="1">
    <source>
        <dbReference type="EMBL" id="MBO8413945.1"/>
    </source>
</evidence>
<dbReference type="GO" id="GO:0050660">
    <property type="term" value="F:flavin adenine dinucleotide binding"/>
    <property type="evidence" value="ECO:0007669"/>
    <property type="project" value="InterPro"/>
</dbReference>
<dbReference type="GO" id="GO:0004799">
    <property type="term" value="F:thymidylate synthase activity"/>
    <property type="evidence" value="ECO:0007669"/>
    <property type="project" value="TreeGrafter"/>
</dbReference>
<dbReference type="InterPro" id="IPR003669">
    <property type="entry name" value="Thymidylate_synthase_ThyX"/>
</dbReference>
<reference evidence="1" key="2">
    <citation type="journal article" date="2021" name="PeerJ">
        <title>Extensive microbial diversity within the chicken gut microbiome revealed by metagenomics and culture.</title>
        <authorList>
            <person name="Gilroy R."/>
            <person name="Ravi A."/>
            <person name="Getino M."/>
            <person name="Pursley I."/>
            <person name="Horton D.L."/>
            <person name="Alikhan N.F."/>
            <person name="Baker D."/>
            <person name="Gharbi K."/>
            <person name="Hall N."/>
            <person name="Watson M."/>
            <person name="Adriaenssens E.M."/>
            <person name="Foster-Nyarko E."/>
            <person name="Jarju S."/>
            <person name="Secka A."/>
            <person name="Antonio M."/>
            <person name="Oren A."/>
            <person name="Chaudhuri R.R."/>
            <person name="La Ragione R."/>
            <person name="Hildebrand F."/>
            <person name="Pallen M.J."/>
        </authorList>
    </citation>
    <scope>NUCLEOTIDE SEQUENCE</scope>
    <source>
        <strain evidence="1">1748</strain>
    </source>
</reference>